<sequence>MKTVLSGIRATGTSHLGNYIGAIARFARMSQDPRYRCLFFVADFHTLTTLKEAEQIKKHLPNMVLDYLAAGVDLSHSAIYVQSDVPQVTELAWLLSCLTPVTHLEGLPTYKDKREKHPEDINAGLFNYPVLMAADILGPRADLVPVGSDQKPHIELTQSLARRFNNLYGHYFPVPGVLPDMVLVPGLSPMDERGGFAKMGKSDGNTINLGDTPEQTWDKIRVAPTDPQRVHRTDPGNPDHCCIFALHQYVSTPEQLAWSREGCMSAGIGCMDCKRVLADNINHMLAEFRERRMQLAQKPDVIRDVLVEGKRQAEVLFNETIEHVRERMGIRRWGS</sequence>
<dbReference type="PRINTS" id="PR01039">
    <property type="entry name" value="TRNASYNTHTRP"/>
</dbReference>
<evidence type="ECO:0000256" key="5">
    <source>
        <dbReference type="ARBA" id="ARBA00022840"/>
    </source>
</evidence>
<evidence type="ECO:0000256" key="1">
    <source>
        <dbReference type="ARBA" id="ARBA00005594"/>
    </source>
</evidence>
<comment type="similarity">
    <text evidence="1 10">Belongs to the class-I aminoacyl-tRNA synthetase family.</text>
</comment>
<reference evidence="11 12" key="1">
    <citation type="journal article" date="2016" name="Nat. Commun.">
        <title>Thousands of microbial genomes shed light on interconnected biogeochemical processes in an aquifer system.</title>
        <authorList>
            <person name="Anantharaman K."/>
            <person name="Brown C.T."/>
            <person name="Hug L.A."/>
            <person name="Sharon I."/>
            <person name="Castelle C.J."/>
            <person name="Probst A.J."/>
            <person name="Thomas B.C."/>
            <person name="Singh A."/>
            <person name="Wilkins M.J."/>
            <person name="Karaoz U."/>
            <person name="Brodie E.L."/>
            <person name="Williams K.H."/>
            <person name="Hubbard S.S."/>
            <person name="Banfield J.F."/>
        </authorList>
    </citation>
    <scope>NUCLEOTIDE SEQUENCE [LARGE SCALE GENOMIC DNA]</scope>
</reference>
<evidence type="ECO:0000313" key="11">
    <source>
        <dbReference type="EMBL" id="OGE94878.1"/>
    </source>
</evidence>
<evidence type="ECO:0000313" key="12">
    <source>
        <dbReference type="Proteomes" id="UP000177281"/>
    </source>
</evidence>
<dbReference type="Gene3D" id="3.40.50.620">
    <property type="entry name" value="HUPs"/>
    <property type="match status" value="1"/>
</dbReference>
<dbReference type="NCBIfam" id="TIGR00233">
    <property type="entry name" value="trpS"/>
    <property type="match status" value="1"/>
</dbReference>
<comment type="catalytic activity">
    <reaction evidence="8">
        <text>tRNA(Trp) + L-tryptophan + ATP = L-tryptophyl-tRNA(Trp) + AMP + diphosphate + H(+)</text>
        <dbReference type="Rhea" id="RHEA:24080"/>
        <dbReference type="Rhea" id="RHEA-COMP:9671"/>
        <dbReference type="Rhea" id="RHEA-COMP:9705"/>
        <dbReference type="ChEBI" id="CHEBI:15378"/>
        <dbReference type="ChEBI" id="CHEBI:30616"/>
        <dbReference type="ChEBI" id="CHEBI:33019"/>
        <dbReference type="ChEBI" id="CHEBI:57912"/>
        <dbReference type="ChEBI" id="CHEBI:78442"/>
        <dbReference type="ChEBI" id="CHEBI:78535"/>
        <dbReference type="ChEBI" id="CHEBI:456215"/>
        <dbReference type="EC" id="6.1.1.2"/>
    </reaction>
</comment>
<dbReference type="AlphaFoldDB" id="A0A1F5PY67"/>
<dbReference type="GO" id="GO:0004830">
    <property type="term" value="F:tryptophan-tRNA ligase activity"/>
    <property type="evidence" value="ECO:0007669"/>
    <property type="project" value="UniProtKB-UniRule"/>
</dbReference>
<evidence type="ECO:0000256" key="3">
    <source>
        <dbReference type="ARBA" id="ARBA00022598"/>
    </source>
</evidence>
<dbReference type="InterPro" id="IPR002306">
    <property type="entry name" value="Trp-tRNA-ligase"/>
</dbReference>
<keyword evidence="4 10" id="KW-0547">Nucleotide-binding</keyword>
<evidence type="ECO:0000256" key="8">
    <source>
        <dbReference type="ARBA" id="ARBA00049929"/>
    </source>
</evidence>
<keyword evidence="7 10" id="KW-0030">Aminoacyl-tRNA synthetase</keyword>
<dbReference type="Proteomes" id="UP000177281">
    <property type="component" value="Unassembled WGS sequence"/>
</dbReference>
<dbReference type="PANTHER" id="PTHR43766">
    <property type="entry name" value="TRYPTOPHAN--TRNA LIGASE, MITOCHONDRIAL"/>
    <property type="match status" value="1"/>
</dbReference>
<dbReference type="FunFam" id="1.10.240.10:FF:000005">
    <property type="entry name" value="Tryptophan--tRNA ligase"/>
    <property type="match status" value="1"/>
</dbReference>
<protein>
    <recommendedName>
        <fullName evidence="2 9">Tryptophan--tRNA ligase</fullName>
        <ecNumber evidence="2 9">6.1.1.2</ecNumber>
    </recommendedName>
</protein>
<evidence type="ECO:0000256" key="2">
    <source>
        <dbReference type="ARBA" id="ARBA00013161"/>
    </source>
</evidence>
<dbReference type="InterPro" id="IPR050203">
    <property type="entry name" value="Trp-tRNA_synthetase"/>
</dbReference>
<evidence type="ECO:0000256" key="9">
    <source>
        <dbReference type="NCBIfam" id="TIGR00233"/>
    </source>
</evidence>
<evidence type="ECO:0000256" key="7">
    <source>
        <dbReference type="ARBA" id="ARBA00023146"/>
    </source>
</evidence>
<dbReference type="SUPFAM" id="SSF52374">
    <property type="entry name" value="Nucleotidylyl transferase"/>
    <property type="match status" value="1"/>
</dbReference>
<dbReference type="PANTHER" id="PTHR43766:SF1">
    <property type="entry name" value="TRYPTOPHAN--TRNA LIGASE, MITOCHONDRIAL"/>
    <property type="match status" value="1"/>
</dbReference>
<evidence type="ECO:0000256" key="4">
    <source>
        <dbReference type="ARBA" id="ARBA00022741"/>
    </source>
</evidence>
<dbReference type="STRING" id="1817841.A3B10_03770"/>
<accession>A0A1F5PY67</accession>
<evidence type="ECO:0000256" key="6">
    <source>
        <dbReference type="ARBA" id="ARBA00022917"/>
    </source>
</evidence>
<dbReference type="EC" id="6.1.1.2" evidence="2 9"/>
<dbReference type="GO" id="GO:0006436">
    <property type="term" value="P:tryptophanyl-tRNA aminoacylation"/>
    <property type="evidence" value="ECO:0007669"/>
    <property type="project" value="UniProtKB-UniRule"/>
</dbReference>
<keyword evidence="6 10" id="KW-0648">Protein biosynthesis</keyword>
<comment type="caution">
    <text evidence="11">The sequence shown here is derived from an EMBL/GenBank/DDBJ whole genome shotgun (WGS) entry which is preliminary data.</text>
</comment>
<dbReference type="Gene3D" id="1.10.240.10">
    <property type="entry name" value="Tyrosyl-Transfer RNA Synthetase"/>
    <property type="match status" value="1"/>
</dbReference>
<dbReference type="Pfam" id="PF00579">
    <property type="entry name" value="tRNA-synt_1b"/>
    <property type="match status" value="1"/>
</dbReference>
<proteinExistence type="inferred from homology"/>
<dbReference type="InterPro" id="IPR002305">
    <property type="entry name" value="aa-tRNA-synth_Ic"/>
</dbReference>
<keyword evidence="3 10" id="KW-0436">Ligase</keyword>
<dbReference type="EMBL" id="MFFB01000007">
    <property type="protein sequence ID" value="OGE94878.1"/>
    <property type="molecule type" value="Genomic_DNA"/>
</dbReference>
<dbReference type="GO" id="GO:0005524">
    <property type="term" value="F:ATP binding"/>
    <property type="evidence" value="ECO:0007669"/>
    <property type="project" value="UniProtKB-KW"/>
</dbReference>
<gene>
    <name evidence="11" type="ORF">A3B10_03770</name>
</gene>
<dbReference type="GO" id="GO:0005829">
    <property type="term" value="C:cytosol"/>
    <property type="evidence" value="ECO:0007669"/>
    <property type="project" value="TreeGrafter"/>
</dbReference>
<dbReference type="InterPro" id="IPR014729">
    <property type="entry name" value="Rossmann-like_a/b/a_fold"/>
</dbReference>
<evidence type="ECO:0000256" key="10">
    <source>
        <dbReference type="RuleBase" id="RU363036"/>
    </source>
</evidence>
<keyword evidence="5 10" id="KW-0067">ATP-binding</keyword>
<name>A0A1F5PY67_9BACT</name>
<dbReference type="CDD" id="cd00806">
    <property type="entry name" value="TrpRS_core"/>
    <property type="match status" value="1"/>
</dbReference>
<organism evidence="11 12">
    <name type="scientific">Candidatus Doudnabacteria bacterium RIFCSPLOWO2_01_FULL_44_21</name>
    <dbReference type="NCBI Taxonomy" id="1817841"/>
    <lineage>
        <taxon>Bacteria</taxon>
        <taxon>Candidatus Doudnaibacteriota</taxon>
    </lineage>
</organism>